<gene>
    <name evidence="1" type="ORF">PHPALM_28857</name>
</gene>
<dbReference type="Gene3D" id="3.30.260.10">
    <property type="entry name" value="TCP-1-like chaperonin intermediate domain"/>
    <property type="match status" value="1"/>
</dbReference>
<dbReference type="Gene3D" id="1.10.560.10">
    <property type="entry name" value="GroEL-like equatorial domain"/>
    <property type="match status" value="1"/>
</dbReference>
<dbReference type="InterPro" id="IPR027413">
    <property type="entry name" value="GROEL-like_equatorial_sf"/>
</dbReference>
<evidence type="ECO:0000313" key="1">
    <source>
        <dbReference type="EMBL" id="POM62032.1"/>
    </source>
</evidence>
<protein>
    <submittedName>
        <fullName evidence="1">Uncharacterized protein</fullName>
    </submittedName>
</protein>
<dbReference type="InterPro" id="IPR002423">
    <property type="entry name" value="Cpn60/GroEL/TCP-1"/>
</dbReference>
<dbReference type="GO" id="GO:0051131">
    <property type="term" value="P:chaperone-mediated protein complex assembly"/>
    <property type="evidence" value="ECO:0007669"/>
    <property type="project" value="InterPro"/>
</dbReference>
<dbReference type="InterPro" id="IPR042619">
    <property type="entry name" value="BBS10"/>
</dbReference>
<dbReference type="PANTHER" id="PTHR14667">
    <property type="entry name" value="BARDET-BIEDL SYNDROME 10 PROTEIN"/>
    <property type="match status" value="1"/>
</dbReference>
<dbReference type="InterPro" id="IPR027410">
    <property type="entry name" value="TCP-1-like_intermed_sf"/>
</dbReference>
<dbReference type="Proteomes" id="UP000237271">
    <property type="component" value="Unassembled WGS sequence"/>
</dbReference>
<dbReference type="Pfam" id="PF00118">
    <property type="entry name" value="Cpn60_TCP1"/>
    <property type="match status" value="1"/>
</dbReference>
<accession>A0A2P4X905</accession>
<proteinExistence type="predicted"/>
<dbReference type="OrthoDB" id="77816at2759"/>
<comment type="caution">
    <text evidence="1">The sequence shown here is derived from an EMBL/GenBank/DDBJ whole genome shotgun (WGS) entry which is preliminary data.</text>
</comment>
<organism evidence="1 2">
    <name type="scientific">Phytophthora palmivora</name>
    <dbReference type="NCBI Taxonomy" id="4796"/>
    <lineage>
        <taxon>Eukaryota</taxon>
        <taxon>Sar</taxon>
        <taxon>Stramenopiles</taxon>
        <taxon>Oomycota</taxon>
        <taxon>Peronosporomycetes</taxon>
        <taxon>Peronosporales</taxon>
        <taxon>Peronosporaceae</taxon>
        <taxon>Phytophthora</taxon>
    </lineage>
</organism>
<dbReference type="EMBL" id="NCKW01015686">
    <property type="protein sequence ID" value="POM62032.1"/>
    <property type="molecule type" value="Genomic_DNA"/>
</dbReference>
<dbReference type="AlphaFoldDB" id="A0A2P4X905"/>
<keyword evidence="2" id="KW-1185">Reference proteome</keyword>
<dbReference type="Gene3D" id="3.50.7.10">
    <property type="entry name" value="GroEL"/>
    <property type="match status" value="1"/>
</dbReference>
<sequence>MSFESELERTTRDIAALCRRSFGPCGEETLVFCPPEAPIVTGEGHAVLAAWKRGLNADDPLAKLLLNAANGVHQQLGDGSSEFILLVDAAVRNAGEKLRREHGVDRSRLSRAFGELKWELQRQMQTLQSHLNGLQVLVPIELDDRTMQPSKQFREASDNILKSALHGVLGDQSVEFVVDLALTWVFSTFKRSNAAERVDKVLFKRVQQYLKCAPDAIIFMAAPSVYASYVVPRDEFILKKSVVASQPLGILDRCQGSVRFVCFTCTLSLSAGSNHVELATTTDDELFTTQDAAHLFISKYIHNLRHSLQIQLVVSTEALAESVIAACTRQDIACVQLAEPDDVDALCISAAIFPLASVFDDVRMIEHVGVCANGVSRVRFQQQALVPQLLVHAPTKGVYKQYYASIVKCLRVLRSWWEPMPSELDCLLHDQQPAIARSCRGGGATEVAIARWLLDESEKNPSGTQTQDPVMLCLARKTFANAIIEVVSALRNNLCQTGIHDEGPTSNKNVASQRQVLLDAFSYLKINDQQAEKCHGYILDYSRVLETLAGPIQIPELVVDDPAKYGLLHPWRRIDTLLFLTLQTLEQLFRIDGLHICHT</sequence>
<dbReference type="SUPFAM" id="SSF48592">
    <property type="entry name" value="GroEL equatorial domain-like"/>
    <property type="match status" value="1"/>
</dbReference>
<dbReference type="PANTHER" id="PTHR14667:SF2">
    <property type="entry name" value="BARDET-BIEDL SYNDROME 10 PROTEIN"/>
    <property type="match status" value="1"/>
</dbReference>
<name>A0A2P4X905_9STRA</name>
<dbReference type="InterPro" id="IPR027409">
    <property type="entry name" value="GroEL-like_apical_dom_sf"/>
</dbReference>
<reference evidence="1 2" key="1">
    <citation type="journal article" date="2017" name="Genome Biol. Evol.">
        <title>Phytophthora megakarya and P. palmivora, closely related causal agents of cacao black pod rot, underwent increases in genome sizes and gene numbers by different mechanisms.</title>
        <authorList>
            <person name="Ali S.S."/>
            <person name="Shao J."/>
            <person name="Lary D.J."/>
            <person name="Kronmiller B."/>
            <person name="Shen D."/>
            <person name="Strem M.D."/>
            <person name="Amoako-Attah I."/>
            <person name="Akrofi A.Y."/>
            <person name="Begoude B.A."/>
            <person name="Ten Hoopen G.M."/>
            <person name="Coulibaly K."/>
            <person name="Kebe B.I."/>
            <person name="Melnick R.L."/>
            <person name="Guiltinan M.J."/>
            <person name="Tyler B.M."/>
            <person name="Meinhardt L.W."/>
            <person name="Bailey B.A."/>
        </authorList>
    </citation>
    <scope>NUCLEOTIDE SEQUENCE [LARGE SCALE GENOMIC DNA]</scope>
    <source>
        <strain evidence="2">sbr112.9</strain>
    </source>
</reference>
<evidence type="ECO:0000313" key="2">
    <source>
        <dbReference type="Proteomes" id="UP000237271"/>
    </source>
</evidence>
<dbReference type="GO" id="GO:0005524">
    <property type="term" value="F:ATP binding"/>
    <property type="evidence" value="ECO:0007669"/>
    <property type="project" value="InterPro"/>
</dbReference>